<comment type="similarity">
    <text evidence="1 7">Belongs to the universal ribosomal protein uL23 family.</text>
</comment>
<gene>
    <name evidence="9" type="ORF">WJX75_009667</name>
</gene>
<evidence type="ECO:0000313" key="9">
    <source>
        <dbReference type="EMBL" id="KAK9909932.1"/>
    </source>
</evidence>
<dbReference type="Pfam" id="PF00276">
    <property type="entry name" value="Ribosomal_L23"/>
    <property type="match status" value="1"/>
</dbReference>
<dbReference type="PANTHER" id="PTHR11620">
    <property type="entry name" value="60S RIBOSOMAL PROTEIN L23A"/>
    <property type="match status" value="1"/>
</dbReference>
<dbReference type="InterPro" id="IPR013025">
    <property type="entry name" value="Ribosomal_uL23-like"/>
</dbReference>
<evidence type="ECO:0000313" key="10">
    <source>
        <dbReference type="Proteomes" id="UP001491310"/>
    </source>
</evidence>
<dbReference type="HAMAP" id="MF_01369_A">
    <property type="entry name" value="Ribosomal_uL23_A"/>
    <property type="match status" value="1"/>
</dbReference>
<evidence type="ECO:0000256" key="7">
    <source>
        <dbReference type="RuleBase" id="RU003934"/>
    </source>
</evidence>
<dbReference type="NCBIfam" id="NF011118">
    <property type="entry name" value="PRK14548.1"/>
    <property type="match status" value="1"/>
</dbReference>
<dbReference type="InterPro" id="IPR005633">
    <property type="entry name" value="Ribosomal_uL23_N"/>
</dbReference>
<comment type="caution">
    <text evidence="9">The sequence shown here is derived from an EMBL/GenBank/DDBJ whole genome shotgun (WGS) entry which is preliminary data.</text>
</comment>
<sequence length="147" mass="16664">MAPKGKSDAKGKAEKALKAVKKTTFKQQRKPRYSVVFHRPRTLKHARDPKYPRKSAPPSQKLDAFQIVKFPLTTESAMKKIEDNNTLVFIVDVRSSKSQVKDAVNKLYDIHTKKINTLIRPDGSKKAYVRLTADYDALDVANRIGII</sequence>
<dbReference type="Pfam" id="PF03939">
    <property type="entry name" value="Ribosomal_L23eN"/>
    <property type="match status" value="1"/>
</dbReference>
<evidence type="ECO:0000256" key="4">
    <source>
        <dbReference type="ARBA" id="ARBA00022980"/>
    </source>
</evidence>
<dbReference type="InterPro" id="IPR012677">
    <property type="entry name" value="Nucleotide-bd_a/b_plait_sf"/>
</dbReference>
<keyword evidence="2" id="KW-0699">rRNA-binding</keyword>
<evidence type="ECO:0000256" key="1">
    <source>
        <dbReference type="ARBA" id="ARBA00006700"/>
    </source>
</evidence>
<dbReference type="NCBIfam" id="TIGR03636">
    <property type="entry name" value="uL23_arch"/>
    <property type="match status" value="1"/>
</dbReference>
<evidence type="ECO:0000256" key="3">
    <source>
        <dbReference type="ARBA" id="ARBA00022884"/>
    </source>
</evidence>
<reference evidence="9 10" key="1">
    <citation type="journal article" date="2024" name="Nat. Commun.">
        <title>Phylogenomics reveals the evolutionary origins of lichenization in chlorophyte algae.</title>
        <authorList>
            <person name="Puginier C."/>
            <person name="Libourel C."/>
            <person name="Otte J."/>
            <person name="Skaloud P."/>
            <person name="Haon M."/>
            <person name="Grisel S."/>
            <person name="Petersen M."/>
            <person name="Berrin J.G."/>
            <person name="Delaux P.M."/>
            <person name="Dal Grande F."/>
            <person name="Keller J."/>
        </authorList>
    </citation>
    <scope>NUCLEOTIDE SEQUENCE [LARGE SCALE GENOMIC DNA]</scope>
    <source>
        <strain evidence="9 10">SAG 216-7</strain>
    </source>
</reference>
<keyword evidence="3" id="KW-0694">RNA-binding</keyword>
<evidence type="ECO:0000256" key="2">
    <source>
        <dbReference type="ARBA" id="ARBA00022730"/>
    </source>
</evidence>
<accession>A0ABR2YSQ2</accession>
<proteinExistence type="inferred from homology"/>
<dbReference type="InterPro" id="IPR019985">
    <property type="entry name" value="Ribosomal_uL23"/>
</dbReference>
<feature type="domain" description="Large ribosomal subunit protein uL23 N-terminal" evidence="8">
    <location>
        <begin position="9"/>
        <end position="57"/>
    </location>
</feature>
<evidence type="ECO:0000256" key="6">
    <source>
        <dbReference type="ARBA" id="ARBA00035287"/>
    </source>
</evidence>
<dbReference type="PROSITE" id="PS00050">
    <property type="entry name" value="RIBOSOMAL_L23"/>
    <property type="match status" value="1"/>
</dbReference>
<keyword evidence="10" id="KW-1185">Reference proteome</keyword>
<organism evidence="9 10">
    <name type="scientific">Coccomyxa subellipsoidea</name>
    <dbReference type="NCBI Taxonomy" id="248742"/>
    <lineage>
        <taxon>Eukaryota</taxon>
        <taxon>Viridiplantae</taxon>
        <taxon>Chlorophyta</taxon>
        <taxon>core chlorophytes</taxon>
        <taxon>Trebouxiophyceae</taxon>
        <taxon>Trebouxiophyceae incertae sedis</taxon>
        <taxon>Coccomyxaceae</taxon>
        <taxon>Coccomyxa</taxon>
    </lineage>
</organism>
<dbReference type="Gene3D" id="3.30.70.330">
    <property type="match status" value="1"/>
</dbReference>
<evidence type="ECO:0000259" key="8">
    <source>
        <dbReference type="Pfam" id="PF03939"/>
    </source>
</evidence>
<evidence type="ECO:0000256" key="5">
    <source>
        <dbReference type="ARBA" id="ARBA00023274"/>
    </source>
</evidence>
<dbReference type="Proteomes" id="UP001491310">
    <property type="component" value="Unassembled WGS sequence"/>
</dbReference>
<keyword evidence="5 7" id="KW-0687">Ribonucleoprotein</keyword>
<keyword evidence="4 7" id="KW-0689">Ribosomal protein</keyword>
<dbReference type="InterPro" id="IPR001014">
    <property type="entry name" value="Ribosomal_uL23_CS"/>
</dbReference>
<protein>
    <recommendedName>
        <fullName evidence="6">Large ribosomal subunit protein uL23c</fullName>
    </recommendedName>
</protein>
<name>A0ABR2YSQ2_9CHLO</name>
<dbReference type="SUPFAM" id="SSF54189">
    <property type="entry name" value="Ribosomal proteins S24e, L23 and L15e"/>
    <property type="match status" value="1"/>
</dbReference>
<dbReference type="EMBL" id="JALJOT010000006">
    <property type="protein sequence ID" value="KAK9909932.1"/>
    <property type="molecule type" value="Genomic_DNA"/>
</dbReference>
<dbReference type="InterPro" id="IPR012678">
    <property type="entry name" value="Ribosomal_uL23/eL15/eS24_sf"/>
</dbReference>